<proteinExistence type="predicted"/>
<organism evidence="2 3">
    <name type="scientific">Myroides marinus</name>
    <dbReference type="NCBI Taxonomy" id="703342"/>
    <lineage>
        <taxon>Bacteria</taxon>
        <taxon>Pseudomonadati</taxon>
        <taxon>Bacteroidota</taxon>
        <taxon>Flavobacteriia</taxon>
        <taxon>Flavobacteriales</taxon>
        <taxon>Flavobacteriaceae</taxon>
        <taxon>Myroides</taxon>
    </lineage>
</organism>
<protein>
    <submittedName>
        <fullName evidence="2">Uncharacterized protein</fullName>
    </submittedName>
</protein>
<dbReference type="AlphaFoldDB" id="A0A163XSY1"/>
<feature type="chain" id="PRO_5007847680" evidence="1">
    <location>
        <begin position="24"/>
        <end position="512"/>
    </location>
</feature>
<evidence type="ECO:0000313" key="3">
    <source>
        <dbReference type="Proteomes" id="UP000076630"/>
    </source>
</evidence>
<comment type="caution">
    <text evidence="2">The sequence shown here is derived from an EMBL/GenBank/DDBJ whole genome shotgun (WGS) entry which is preliminary data.</text>
</comment>
<keyword evidence="3" id="KW-1185">Reference proteome</keyword>
<keyword evidence="1" id="KW-0732">Signal</keyword>
<evidence type="ECO:0000313" key="2">
    <source>
        <dbReference type="EMBL" id="KZE78381.1"/>
    </source>
</evidence>
<dbReference type="OrthoDB" id="1417180at2"/>
<evidence type="ECO:0000256" key="1">
    <source>
        <dbReference type="SAM" id="SignalP"/>
    </source>
</evidence>
<dbReference type="EMBL" id="LQNU01000065">
    <property type="protein sequence ID" value="KZE78381.1"/>
    <property type="molecule type" value="Genomic_DNA"/>
</dbReference>
<dbReference type="RefSeq" id="WP_038984314.1">
    <property type="nucleotide sequence ID" value="NZ_JWJO01000001.1"/>
</dbReference>
<feature type="signal peptide" evidence="1">
    <location>
        <begin position="1"/>
        <end position="23"/>
    </location>
</feature>
<dbReference type="Proteomes" id="UP000076630">
    <property type="component" value="Unassembled WGS sequence"/>
</dbReference>
<reference evidence="2 3" key="1">
    <citation type="submission" date="2016-01" db="EMBL/GenBank/DDBJ databases">
        <title>Whole genome sequencing of Myroides marinus L41.</title>
        <authorList>
            <person name="Hong K.W."/>
        </authorList>
    </citation>
    <scope>NUCLEOTIDE SEQUENCE [LARGE SCALE GENOMIC DNA]</scope>
    <source>
        <strain evidence="2 3">L41</strain>
    </source>
</reference>
<gene>
    <name evidence="2" type="ORF">AV926_13125</name>
</gene>
<name>A0A163XSY1_9FLAO</name>
<sequence length="512" mass="56388">MKNFLFIICSLFFIVGLQNVASAQVTIGTPEPPVAGALLQIKNIENVKGEEVNSNKGVMMPRVNLKSINELSPILPDDYDKDYENLIHTGLMVFNTNDDLPDSNGIGLYLWNGENWKPLTTSNGIDIEATPSRIFLSAFKASDKATVTVKKSGQTWQMTSIGVDASSSMTSVQNDKISELTFTRSTSFSGDKMYTFKLTNKPEHQAQISVSNLDLELGKEMIRVGAGDKNGAVNSSTAVRAIGGDGQWEIVDFSRDKFNWKKEPKNENGHLVFVLGDVKGGGTVQGEIKVRHANEPLLIKTIKIEQNQSYVALPPFDFLVVKYGPGSAIPSGTSIDIDSATEVMKTNMKAVDNTPVGYIGTTYWDARVDGTKYMLYAGDNKHTGSETSYVDIPKLNEILAKQSNVSKQIEIGMSAWWYSNSTSMKSATVTVSVYKGGEMVLDSDNLTYNNMIKGVIQQPLESFPSSAKVLNMRNGDASNTTYKKPGMYTPMFKLEYDRVDNTGVLIPWNNWE</sequence>
<accession>A0A163XSY1</accession>